<comment type="caution">
    <text evidence="2">The sequence shown here is derived from an EMBL/GenBank/DDBJ whole genome shotgun (WGS) entry which is preliminary data.</text>
</comment>
<name>A0A8X7BXI2_9ARAC</name>
<keyword evidence="3" id="KW-1185">Reference proteome</keyword>
<gene>
    <name evidence="2" type="primary">NCL1_32973</name>
    <name evidence="2" type="ORF">TNIN_95801</name>
</gene>
<accession>A0A8X7BXI2</accession>
<keyword evidence="1" id="KW-1133">Transmembrane helix</keyword>
<keyword evidence="1" id="KW-0472">Membrane</keyword>
<keyword evidence="1" id="KW-0812">Transmembrane</keyword>
<dbReference type="EMBL" id="BMAV01005999">
    <property type="protein sequence ID" value="GFY47550.1"/>
    <property type="molecule type" value="Genomic_DNA"/>
</dbReference>
<evidence type="ECO:0000313" key="3">
    <source>
        <dbReference type="Proteomes" id="UP000886998"/>
    </source>
</evidence>
<protein>
    <submittedName>
        <fullName evidence="2">Uncharacterized protein</fullName>
    </submittedName>
</protein>
<dbReference type="AlphaFoldDB" id="A0A8X7BXI2"/>
<evidence type="ECO:0000256" key="1">
    <source>
        <dbReference type="SAM" id="Phobius"/>
    </source>
</evidence>
<organism evidence="2 3">
    <name type="scientific">Trichonephila inaurata madagascariensis</name>
    <dbReference type="NCBI Taxonomy" id="2747483"/>
    <lineage>
        <taxon>Eukaryota</taxon>
        <taxon>Metazoa</taxon>
        <taxon>Ecdysozoa</taxon>
        <taxon>Arthropoda</taxon>
        <taxon>Chelicerata</taxon>
        <taxon>Arachnida</taxon>
        <taxon>Araneae</taxon>
        <taxon>Araneomorphae</taxon>
        <taxon>Entelegynae</taxon>
        <taxon>Araneoidea</taxon>
        <taxon>Nephilidae</taxon>
        <taxon>Trichonephila</taxon>
        <taxon>Trichonephila inaurata</taxon>
    </lineage>
</organism>
<feature type="transmembrane region" description="Helical" evidence="1">
    <location>
        <begin position="61"/>
        <end position="83"/>
    </location>
</feature>
<dbReference type="OrthoDB" id="10452843at2759"/>
<feature type="transmembrane region" description="Helical" evidence="1">
    <location>
        <begin position="34"/>
        <end position="54"/>
    </location>
</feature>
<sequence length="101" mass="10881">MGSFPTVNTIKSSRITMRNSPGLTRDTFRASESIPQATFILSMTAGLILFVIDIKLKNPHIAITVIAGLLFTVGLVGCCYVKIADVIRGDCDITVMETCVS</sequence>
<proteinExistence type="predicted"/>
<dbReference type="Proteomes" id="UP000886998">
    <property type="component" value="Unassembled WGS sequence"/>
</dbReference>
<evidence type="ECO:0000313" key="2">
    <source>
        <dbReference type="EMBL" id="GFY47550.1"/>
    </source>
</evidence>
<reference evidence="2" key="1">
    <citation type="submission" date="2020-08" db="EMBL/GenBank/DDBJ databases">
        <title>Multicomponent nature underlies the extraordinary mechanical properties of spider dragline silk.</title>
        <authorList>
            <person name="Kono N."/>
            <person name="Nakamura H."/>
            <person name="Mori M."/>
            <person name="Yoshida Y."/>
            <person name="Ohtoshi R."/>
            <person name="Malay A.D."/>
            <person name="Moran D.A.P."/>
            <person name="Tomita M."/>
            <person name="Numata K."/>
            <person name="Arakawa K."/>
        </authorList>
    </citation>
    <scope>NUCLEOTIDE SEQUENCE</scope>
</reference>